<reference evidence="3 4" key="1">
    <citation type="submission" date="2016-10" db="EMBL/GenBank/DDBJ databases">
        <authorList>
            <person name="de Groot N.N."/>
        </authorList>
    </citation>
    <scope>NUCLEOTIDE SEQUENCE [LARGE SCALE GENOMIC DNA]</scope>
    <source>
        <strain evidence="3 4">DSM 29619</strain>
    </source>
</reference>
<dbReference type="CDD" id="cd01949">
    <property type="entry name" value="GGDEF"/>
    <property type="match status" value="1"/>
</dbReference>
<evidence type="ECO:0000259" key="1">
    <source>
        <dbReference type="PROSITE" id="PS50883"/>
    </source>
</evidence>
<feature type="domain" description="EAL" evidence="1">
    <location>
        <begin position="371"/>
        <end position="626"/>
    </location>
</feature>
<sequence>MNVTQGFPVAMDLLHQDFPISMSAQLQDSARLQDAPAMTELESTLEQFRTTVETACGAAASLFLILPGESGHTPPLVTLTADTQLGRQLYQAAMAAVGSLRAKVTMCPSEGIDSPCSISRFSLSEINFDVFSFLVKGPEAGTFGLFAMAVRANPGQQSDLPDKGRKIALCFGRVWNIHDNMSEMAFELATLSSRMARLRKLSETDPLTNLNNRVSFENKVRERIEDGGQHFAFVIIDVDHFKMINDIYGHQFGDTYLKAIAKTLKHTAPEGAVTGRLGGDEFGLSVPLPRGGRAYLDGLLSRMKNNIQRAIAVLNKPDLGHVSIGASQFPLDASGYTKLYELADCALYAAKNAGRGKSAIFHSRHHVRYNTSELGNLFHQAVRLNQIHPNFQPIVDLESRRCIGFEVLARWRDDTGKNMIPAQFSTVFRDHSLAEKMTRTIMRRAFQDYGSSVSQTFPHRSLSINVTYFDLMNPEFVFDVQNAISETSFGWENLTIEVTEQIMLDDTNGQIRRTVKELRTRGARIALDDFGTGYGGLRHLSDWPIDFLKIDKAFVDKIGSDDKSVAILRALLAMANGLRVSVIAEGIETAQQAALLRDWGCRLGQGFLFDAPLPSGSLAGYDPKYSF</sequence>
<dbReference type="InterPro" id="IPR050706">
    <property type="entry name" value="Cyclic-di-GMP_PDE-like"/>
</dbReference>
<dbReference type="OrthoDB" id="9814202at2"/>
<dbReference type="SUPFAM" id="SSF55073">
    <property type="entry name" value="Nucleotide cyclase"/>
    <property type="match status" value="1"/>
</dbReference>
<dbReference type="Gene3D" id="3.20.20.450">
    <property type="entry name" value="EAL domain"/>
    <property type="match status" value="1"/>
</dbReference>
<dbReference type="PANTHER" id="PTHR33121:SF70">
    <property type="entry name" value="SIGNALING PROTEIN YKOW"/>
    <property type="match status" value="1"/>
</dbReference>
<dbReference type="Pfam" id="PF00990">
    <property type="entry name" value="GGDEF"/>
    <property type="match status" value="1"/>
</dbReference>
<dbReference type="SMART" id="SM00267">
    <property type="entry name" value="GGDEF"/>
    <property type="match status" value="1"/>
</dbReference>
<dbReference type="STRING" id="517719.SAMN05421762_0974"/>
<feature type="domain" description="GGDEF" evidence="2">
    <location>
        <begin position="229"/>
        <end position="363"/>
    </location>
</feature>
<dbReference type="Pfam" id="PF00563">
    <property type="entry name" value="EAL"/>
    <property type="match status" value="1"/>
</dbReference>
<evidence type="ECO:0000259" key="2">
    <source>
        <dbReference type="PROSITE" id="PS50887"/>
    </source>
</evidence>
<organism evidence="3 4">
    <name type="scientific">Pseudooceanicola nitratireducens</name>
    <dbReference type="NCBI Taxonomy" id="517719"/>
    <lineage>
        <taxon>Bacteria</taxon>
        <taxon>Pseudomonadati</taxon>
        <taxon>Pseudomonadota</taxon>
        <taxon>Alphaproteobacteria</taxon>
        <taxon>Rhodobacterales</taxon>
        <taxon>Paracoccaceae</taxon>
        <taxon>Pseudooceanicola</taxon>
    </lineage>
</organism>
<dbReference type="RefSeq" id="WP_093451098.1">
    <property type="nucleotide sequence ID" value="NZ_FNZG01000002.1"/>
</dbReference>
<dbReference type="Proteomes" id="UP000231644">
    <property type="component" value="Unassembled WGS sequence"/>
</dbReference>
<name>A0A1I1JBT3_9RHOB</name>
<dbReference type="Gene3D" id="3.30.70.270">
    <property type="match status" value="1"/>
</dbReference>
<dbReference type="PROSITE" id="PS50883">
    <property type="entry name" value="EAL"/>
    <property type="match status" value="1"/>
</dbReference>
<evidence type="ECO:0000313" key="4">
    <source>
        <dbReference type="Proteomes" id="UP000231644"/>
    </source>
</evidence>
<dbReference type="InterPro" id="IPR000160">
    <property type="entry name" value="GGDEF_dom"/>
</dbReference>
<dbReference type="GO" id="GO:0071111">
    <property type="term" value="F:cyclic-guanylate-specific phosphodiesterase activity"/>
    <property type="evidence" value="ECO:0007669"/>
    <property type="project" value="InterPro"/>
</dbReference>
<gene>
    <name evidence="3" type="ORF">SAMN05421762_0974</name>
</gene>
<dbReference type="CDD" id="cd01948">
    <property type="entry name" value="EAL"/>
    <property type="match status" value="1"/>
</dbReference>
<accession>A0A1I1JBT3</accession>
<dbReference type="InterPro" id="IPR029787">
    <property type="entry name" value="Nucleotide_cyclase"/>
</dbReference>
<dbReference type="SUPFAM" id="SSF141868">
    <property type="entry name" value="EAL domain-like"/>
    <property type="match status" value="1"/>
</dbReference>
<dbReference type="InterPro" id="IPR001633">
    <property type="entry name" value="EAL_dom"/>
</dbReference>
<dbReference type="NCBIfam" id="TIGR00254">
    <property type="entry name" value="GGDEF"/>
    <property type="match status" value="1"/>
</dbReference>
<evidence type="ECO:0000313" key="3">
    <source>
        <dbReference type="EMBL" id="SFC45906.1"/>
    </source>
</evidence>
<protein>
    <submittedName>
        <fullName evidence="3">Diguanylate cyclase (GGDEF) domain-containing protein</fullName>
    </submittedName>
</protein>
<dbReference type="PROSITE" id="PS50887">
    <property type="entry name" value="GGDEF"/>
    <property type="match status" value="1"/>
</dbReference>
<dbReference type="InterPro" id="IPR043128">
    <property type="entry name" value="Rev_trsase/Diguanyl_cyclase"/>
</dbReference>
<dbReference type="EMBL" id="FOLX01000001">
    <property type="protein sequence ID" value="SFC45906.1"/>
    <property type="molecule type" value="Genomic_DNA"/>
</dbReference>
<dbReference type="AlphaFoldDB" id="A0A1I1JBT3"/>
<dbReference type="PANTHER" id="PTHR33121">
    <property type="entry name" value="CYCLIC DI-GMP PHOSPHODIESTERASE PDEF"/>
    <property type="match status" value="1"/>
</dbReference>
<keyword evidence="4" id="KW-1185">Reference proteome</keyword>
<dbReference type="InterPro" id="IPR035919">
    <property type="entry name" value="EAL_sf"/>
</dbReference>
<proteinExistence type="predicted"/>
<dbReference type="SMART" id="SM00052">
    <property type="entry name" value="EAL"/>
    <property type="match status" value="1"/>
</dbReference>